<name>A0A8J2BLJ2_9BACT</name>
<evidence type="ECO:0000313" key="1">
    <source>
        <dbReference type="EMBL" id="CAF0703300.1"/>
    </source>
</evidence>
<evidence type="ECO:0000313" key="2">
    <source>
        <dbReference type="Proteomes" id="UP000663859"/>
    </source>
</evidence>
<accession>A0A8J2BLJ2</accession>
<organism evidence="1 2">
    <name type="scientific">Candidatus Methylacidithermus pantelleriae</name>
    <dbReference type="NCBI Taxonomy" id="2744239"/>
    <lineage>
        <taxon>Bacteria</taxon>
        <taxon>Pseudomonadati</taxon>
        <taxon>Verrucomicrobiota</taxon>
        <taxon>Methylacidiphilae</taxon>
        <taxon>Methylacidiphilales</taxon>
        <taxon>Methylacidiphilaceae</taxon>
        <taxon>Candidatus Methylacidithermus</taxon>
    </lineage>
</organism>
<sequence>MLQVVGIYVQEARIDRNGKVYRQAGVRESYRVGKKVKRGNWANGSRLPVETPEILRAS</sequence>
<dbReference type="Proteomes" id="UP000663859">
    <property type="component" value="Unassembled WGS sequence"/>
</dbReference>
<gene>
    <name evidence="1" type="ORF">MPNT_550002</name>
</gene>
<dbReference type="RefSeq" id="WP_174583550.1">
    <property type="nucleotide sequence ID" value="NZ_CAJNOB010000051.1"/>
</dbReference>
<protein>
    <submittedName>
        <fullName evidence="1">Uncharacterized protein</fullName>
    </submittedName>
</protein>
<comment type="caution">
    <text evidence="1">The sequence shown here is derived from an EMBL/GenBank/DDBJ whole genome shotgun (WGS) entry which is preliminary data.</text>
</comment>
<proteinExistence type="predicted"/>
<reference evidence="1" key="1">
    <citation type="submission" date="2021-02" db="EMBL/GenBank/DDBJ databases">
        <authorList>
            <person name="Cremers G."/>
            <person name="Picone N."/>
        </authorList>
    </citation>
    <scope>NUCLEOTIDE SEQUENCE</scope>
    <source>
        <strain evidence="1">PQ17</strain>
    </source>
</reference>
<dbReference type="AlphaFoldDB" id="A0A8J2BLJ2"/>
<dbReference type="EMBL" id="CAJNOB010000051">
    <property type="protein sequence ID" value="CAF0703300.1"/>
    <property type="molecule type" value="Genomic_DNA"/>
</dbReference>
<keyword evidence="2" id="KW-1185">Reference proteome</keyword>